<organism evidence="2 3">
    <name type="scientific">Chrysodeixis includens</name>
    <name type="common">Soybean looper</name>
    <name type="synonym">Pseudoplusia includens</name>
    <dbReference type="NCBI Taxonomy" id="689277"/>
    <lineage>
        <taxon>Eukaryota</taxon>
        <taxon>Metazoa</taxon>
        <taxon>Ecdysozoa</taxon>
        <taxon>Arthropoda</taxon>
        <taxon>Hexapoda</taxon>
        <taxon>Insecta</taxon>
        <taxon>Pterygota</taxon>
        <taxon>Neoptera</taxon>
        <taxon>Endopterygota</taxon>
        <taxon>Lepidoptera</taxon>
        <taxon>Glossata</taxon>
        <taxon>Ditrysia</taxon>
        <taxon>Noctuoidea</taxon>
        <taxon>Noctuidae</taxon>
        <taxon>Plusiinae</taxon>
        <taxon>Chrysodeixis</taxon>
    </lineage>
</organism>
<dbReference type="OrthoDB" id="7477697at2759"/>
<dbReference type="Proteomes" id="UP001154114">
    <property type="component" value="Chromosome 18"/>
</dbReference>
<feature type="transmembrane region" description="Helical" evidence="1">
    <location>
        <begin position="81"/>
        <end position="103"/>
    </location>
</feature>
<keyword evidence="3" id="KW-1185">Reference proteome</keyword>
<reference evidence="2" key="1">
    <citation type="submission" date="2021-12" db="EMBL/GenBank/DDBJ databases">
        <authorList>
            <person name="King R."/>
        </authorList>
    </citation>
    <scope>NUCLEOTIDE SEQUENCE</scope>
</reference>
<keyword evidence="1" id="KW-1133">Transmembrane helix</keyword>
<proteinExistence type="predicted"/>
<protein>
    <submittedName>
        <fullName evidence="2">Uncharacterized protein</fullName>
    </submittedName>
</protein>
<dbReference type="EMBL" id="LR824021">
    <property type="protein sequence ID" value="CAD0203054.1"/>
    <property type="molecule type" value="Genomic_DNA"/>
</dbReference>
<accession>A0A9N8L2U0</accession>
<sequence length="260" mass="25726">MMTPAHAALTSTLRSMPLCAQSRGPSTAGTGLGLIGTSNTGAGAGPAAGTREGLMGTSKPGPRGAATATAIREANSISCMFAILTVNMQLILFASLIAVAVAAPRGPGFEVPIKPSPVPVAGPAAAPAFEVPIKPTPVPAVDGPLLCAHNGMLRKVDVSAACAGVILPHPAIATPAAPVASNPSPLVQIVLNINQEASAAPVVAPTPVQAVDAAPIPVEPVQVVEIAPEPVQVIEVAPVPVIIGPPIIPSPAVSLPEELN</sequence>
<keyword evidence="1" id="KW-0472">Membrane</keyword>
<evidence type="ECO:0000313" key="3">
    <source>
        <dbReference type="Proteomes" id="UP001154114"/>
    </source>
</evidence>
<dbReference type="AlphaFoldDB" id="A0A9N8L2U0"/>
<keyword evidence="1" id="KW-0812">Transmembrane</keyword>
<gene>
    <name evidence="2" type="ORF">CINC_LOCUS4709</name>
</gene>
<name>A0A9N8L2U0_CHRIL</name>
<evidence type="ECO:0000256" key="1">
    <source>
        <dbReference type="SAM" id="Phobius"/>
    </source>
</evidence>
<evidence type="ECO:0000313" key="2">
    <source>
        <dbReference type="EMBL" id="CAD0203054.1"/>
    </source>
</evidence>